<keyword evidence="6" id="KW-1185">Reference proteome</keyword>
<dbReference type="InterPro" id="IPR001680">
    <property type="entry name" value="WD40_rpt"/>
</dbReference>
<organism evidence="5 6">
    <name type="scientific">Paramecium primaurelia</name>
    <dbReference type="NCBI Taxonomy" id="5886"/>
    <lineage>
        <taxon>Eukaryota</taxon>
        <taxon>Sar</taxon>
        <taxon>Alveolata</taxon>
        <taxon>Ciliophora</taxon>
        <taxon>Intramacronucleata</taxon>
        <taxon>Oligohymenophorea</taxon>
        <taxon>Peniculida</taxon>
        <taxon>Parameciidae</taxon>
        <taxon>Paramecium</taxon>
    </lineage>
</organism>
<dbReference type="OMA" id="FQIEYQE"/>
<dbReference type="GO" id="GO:0034511">
    <property type="term" value="F:U3 snoRNA binding"/>
    <property type="evidence" value="ECO:0007669"/>
    <property type="project" value="InterPro"/>
</dbReference>
<keyword evidence="4" id="KW-0539">Nucleus</keyword>
<reference evidence="5" key="1">
    <citation type="submission" date="2021-01" db="EMBL/GenBank/DDBJ databases">
        <authorList>
            <consortium name="Genoscope - CEA"/>
            <person name="William W."/>
        </authorList>
    </citation>
    <scope>NUCLEOTIDE SEQUENCE</scope>
</reference>
<keyword evidence="2" id="KW-0853">WD repeat</keyword>
<dbReference type="EMBL" id="CAJJDM010000114">
    <property type="protein sequence ID" value="CAD8099872.1"/>
    <property type="molecule type" value="Genomic_DNA"/>
</dbReference>
<proteinExistence type="predicted"/>
<evidence type="ECO:0000256" key="1">
    <source>
        <dbReference type="ARBA" id="ARBA00004123"/>
    </source>
</evidence>
<comment type="subcellular location">
    <subcellularLocation>
        <location evidence="1">Nucleus</location>
    </subcellularLocation>
</comment>
<dbReference type="InterPro" id="IPR039241">
    <property type="entry name" value="Rrp9-like"/>
</dbReference>
<dbReference type="Pfam" id="PF00400">
    <property type="entry name" value="WD40"/>
    <property type="match status" value="1"/>
</dbReference>
<evidence type="ECO:0008006" key="7">
    <source>
        <dbReference type="Google" id="ProtNLM"/>
    </source>
</evidence>
<sequence>MQLNLFQVEYQEFHVTNDSIYTLAINQNLQLLAFGGKTEQISILDLNNESIYQILEKTHKLPVLCLIFSKNNQLFQFGFDDYFVIYNYKNKQFVEPEIIQTPNIIHRFAILTNNDESIISVGDTNIINIYNISTRQLQSIILPTYNKLTCITTNFQQKIAIVSGMQSLFFLNINKQKIIFKDQKCSSFYVKMSNNNYLFAEGHRNNINIKSSINKKLIRKQPGNHNFCVLIMRFTKDDKFLISGSMDFSITIFNVIQGGFDTYDNHESYVFSLEFQDQEEKVFYTGSKDFRIGKWVKMNY</sequence>
<evidence type="ECO:0000313" key="6">
    <source>
        <dbReference type="Proteomes" id="UP000688137"/>
    </source>
</evidence>
<dbReference type="PANTHER" id="PTHR19865:SF0">
    <property type="entry name" value="U3 SMALL NUCLEOLAR RNA-INTERACTING PROTEIN 2"/>
    <property type="match status" value="1"/>
</dbReference>
<protein>
    <recommendedName>
        <fullName evidence="7">WD40-repeat-containing domain</fullName>
    </recommendedName>
</protein>
<evidence type="ECO:0000256" key="3">
    <source>
        <dbReference type="ARBA" id="ARBA00022737"/>
    </source>
</evidence>
<evidence type="ECO:0000256" key="2">
    <source>
        <dbReference type="ARBA" id="ARBA00022574"/>
    </source>
</evidence>
<evidence type="ECO:0000313" key="5">
    <source>
        <dbReference type="EMBL" id="CAD8099872.1"/>
    </source>
</evidence>
<comment type="caution">
    <text evidence="5">The sequence shown here is derived from an EMBL/GenBank/DDBJ whole genome shotgun (WGS) entry which is preliminary data.</text>
</comment>
<keyword evidence="3" id="KW-0677">Repeat</keyword>
<gene>
    <name evidence="5" type="ORF">PPRIM_AZ9-3.1.T1110002</name>
</gene>
<dbReference type="SMART" id="SM00320">
    <property type="entry name" value="WD40"/>
    <property type="match status" value="4"/>
</dbReference>
<dbReference type="GO" id="GO:0032040">
    <property type="term" value="C:small-subunit processome"/>
    <property type="evidence" value="ECO:0007669"/>
    <property type="project" value="TreeGrafter"/>
</dbReference>
<dbReference type="PANTHER" id="PTHR19865">
    <property type="entry name" value="U3 SMALL NUCLEOLAR RNA INTERACTING PROTEIN 2"/>
    <property type="match status" value="1"/>
</dbReference>
<evidence type="ECO:0000256" key="4">
    <source>
        <dbReference type="ARBA" id="ARBA00023242"/>
    </source>
</evidence>
<name>A0A8S1P9U3_PARPR</name>
<dbReference type="Proteomes" id="UP000688137">
    <property type="component" value="Unassembled WGS sequence"/>
</dbReference>
<accession>A0A8S1P9U3</accession>
<dbReference type="AlphaFoldDB" id="A0A8S1P9U3"/>